<evidence type="ECO:0000313" key="7">
    <source>
        <dbReference type="EMBL" id="AZU03951.1"/>
    </source>
</evidence>
<dbReference type="RefSeq" id="WP_127566575.1">
    <property type="nucleotide sequence ID" value="NZ_BMFB01000007.1"/>
</dbReference>
<dbReference type="HAMAP" id="MF_00337">
    <property type="entry name" value="Exonuc_7_S"/>
    <property type="match status" value="1"/>
</dbReference>
<name>A0A3T0E994_9PROT</name>
<comment type="subcellular location">
    <subcellularLocation>
        <location evidence="6">Cytoplasm</location>
    </subcellularLocation>
</comment>
<dbReference type="InterPro" id="IPR003761">
    <property type="entry name" value="Exonuc_VII_S"/>
</dbReference>
<sequence length="83" mass="8909">MTDSTPADIAKLSFEAALKELEDIVQQLERGDVELEKSIAMYERGAALRAHCEARLKDAQLKVDKIVLGADGKPGTEPAGLDG</sequence>
<dbReference type="KEGG" id="gak:X907_1418"/>
<dbReference type="InterPro" id="IPR037004">
    <property type="entry name" value="Exonuc_VII_ssu_sf"/>
</dbReference>
<dbReference type="OrthoDB" id="9808145at2"/>
<dbReference type="Gene3D" id="1.10.287.1040">
    <property type="entry name" value="Exonuclease VII, small subunit"/>
    <property type="match status" value="1"/>
</dbReference>
<dbReference type="Proteomes" id="UP000286954">
    <property type="component" value="Chromosome"/>
</dbReference>
<dbReference type="EMBL" id="CP018911">
    <property type="protein sequence ID" value="AZU03951.1"/>
    <property type="molecule type" value="Genomic_DNA"/>
</dbReference>
<keyword evidence="2 6" id="KW-0963">Cytoplasm</keyword>
<comment type="function">
    <text evidence="6">Bidirectionally degrades single-stranded DNA into large acid-insoluble oligonucleotides, which are then degraded further into small acid-soluble oligonucleotides.</text>
</comment>
<comment type="similarity">
    <text evidence="1 6">Belongs to the XseB family.</text>
</comment>
<gene>
    <name evidence="6" type="primary">xseB</name>
    <name evidence="7" type="ORF">X907_1418</name>
</gene>
<proteinExistence type="inferred from homology"/>
<keyword evidence="4 6" id="KW-0378">Hydrolase</keyword>
<evidence type="ECO:0000256" key="3">
    <source>
        <dbReference type="ARBA" id="ARBA00022722"/>
    </source>
</evidence>
<comment type="catalytic activity">
    <reaction evidence="6">
        <text>Exonucleolytic cleavage in either 5'- to 3'- or 3'- to 5'-direction to yield nucleoside 5'-phosphates.</text>
        <dbReference type="EC" id="3.1.11.6"/>
    </reaction>
</comment>
<dbReference type="GO" id="GO:0008855">
    <property type="term" value="F:exodeoxyribonuclease VII activity"/>
    <property type="evidence" value="ECO:0007669"/>
    <property type="project" value="UniProtKB-UniRule"/>
</dbReference>
<dbReference type="PANTHER" id="PTHR34137:SF1">
    <property type="entry name" value="EXODEOXYRIBONUCLEASE 7 SMALL SUBUNIT"/>
    <property type="match status" value="1"/>
</dbReference>
<evidence type="ECO:0000256" key="1">
    <source>
        <dbReference type="ARBA" id="ARBA00009998"/>
    </source>
</evidence>
<evidence type="ECO:0000256" key="5">
    <source>
        <dbReference type="ARBA" id="ARBA00022839"/>
    </source>
</evidence>
<reference evidence="7 8" key="1">
    <citation type="submission" date="2016-12" db="EMBL/GenBank/DDBJ databases">
        <title>The genome of dimorphic prosthecate Glycocaulis alkaliphilus 6b-8t, isolated from crude oil dictates its adaptability in petroleum environments.</title>
        <authorList>
            <person name="Wu X.-L."/>
            <person name="Geng S."/>
        </authorList>
    </citation>
    <scope>NUCLEOTIDE SEQUENCE [LARGE SCALE GENOMIC DNA]</scope>
    <source>
        <strain evidence="7 8">6B-8</strain>
    </source>
</reference>
<dbReference type="PANTHER" id="PTHR34137">
    <property type="entry name" value="EXODEOXYRIBONUCLEASE 7 SMALL SUBUNIT"/>
    <property type="match status" value="1"/>
</dbReference>
<evidence type="ECO:0000256" key="2">
    <source>
        <dbReference type="ARBA" id="ARBA00022490"/>
    </source>
</evidence>
<evidence type="ECO:0000256" key="4">
    <source>
        <dbReference type="ARBA" id="ARBA00022801"/>
    </source>
</evidence>
<dbReference type="EC" id="3.1.11.6" evidence="6"/>
<evidence type="ECO:0000256" key="6">
    <source>
        <dbReference type="HAMAP-Rule" id="MF_00337"/>
    </source>
</evidence>
<accession>A0A3T0E994</accession>
<dbReference type="NCBIfam" id="NF002139">
    <property type="entry name" value="PRK00977.1-3"/>
    <property type="match status" value="1"/>
</dbReference>
<dbReference type="NCBIfam" id="TIGR01280">
    <property type="entry name" value="xseB"/>
    <property type="match status" value="1"/>
</dbReference>
<protein>
    <recommendedName>
        <fullName evidence="6">Exodeoxyribonuclease 7 small subunit</fullName>
        <ecNumber evidence="6">3.1.11.6</ecNumber>
    </recommendedName>
    <alternativeName>
        <fullName evidence="6">Exodeoxyribonuclease VII small subunit</fullName>
        <shortName evidence="6">Exonuclease VII small subunit</shortName>
    </alternativeName>
</protein>
<dbReference type="SUPFAM" id="SSF116842">
    <property type="entry name" value="XseB-like"/>
    <property type="match status" value="1"/>
</dbReference>
<dbReference type="AlphaFoldDB" id="A0A3T0E994"/>
<dbReference type="GO" id="GO:0006308">
    <property type="term" value="P:DNA catabolic process"/>
    <property type="evidence" value="ECO:0007669"/>
    <property type="project" value="UniProtKB-UniRule"/>
</dbReference>
<dbReference type="Pfam" id="PF02609">
    <property type="entry name" value="Exonuc_VII_S"/>
    <property type="match status" value="1"/>
</dbReference>
<keyword evidence="5 6" id="KW-0269">Exonuclease</keyword>
<keyword evidence="3 6" id="KW-0540">Nuclease</keyword>
<dbReference type="GO" id="GO:0005829">
    <property type="term" value="C:cytosol"/>
    <property type="evidence" value="ECO:0007669"/>
    <property type="project" value="TreeGrafter"/>
</dbReference>
<organism evidence="7 8">
    <name type="scientific">Glycocaulis alkaliphilus</name>
    <dbReference type="NCBI Taxonomy" id="1434191"/>
    <lineage>
        <taxon>Bacteria</taxon>
        <taxon>Pseudomonadati</taxon>
        <taxon>Pseudomonadota</taxon>
        <taxon>Alphaproteobacteria</taxon>
        <taxon>Maricaulales</taxon>
        <taxon>Maricaulaceae</taxon>
        <taxon>Glycocaulis</taxon>
    </lineage>
</organism>
<comment type="subunit">
    <text evidence="6">Heterooligomer composed of large and small subunits.</text>
</comment>
<dbReference type="GO" id="GO:0009318">
    <property type="term" value="C:exodeoxyribonuclease VII complex"/>
    <property type="evidence" value="ECO:0007669"/>
    <property type="project" value="UniProtKB-UniRule"/>
</dbReference>
<keyword evidence="8" id="KW-1185">Reference proteome</keyword>
<evidence type="ECO:0000313" key="8">
    <source>
        <dbReference type="Proteomes" id="UP000286954"/>
    </source>
</evidence>